<dbReference type="Pfam" id="PF21997">
    <property type="entry name" value="DUF6928"/>
    <property type="match status" value="1"/>
</dbReference>
<sequence>MGFKAATVFVTTREPEYFSTNPTHLPEKAEALIEQLGLGPAVMAEDELLPYSDCMYPSVDQFGLGAYEHGFILEDQRLYEFSEPGNALHKAILDGYPTANILAIVLHSYVNLYGYDIYERGKRIRFLAGSANDGVIHDFGELQPEEKPIFAQSSIVDGERIFKLDVNGSLEEFDMSCTGESLVFAVAKRYLGYDIDQFPDDGELQMQLFSRAGAKTRGESKQAKSQSNPLAKIMKFFGR</sequence>
<organism evidence="1 2">
    <name type="scientific">Candidatus Obscuribacter phosphatis</name>
    <dbReference type="NCBI Taxonomy" id="1906157"/>
    <lineage>
        <taxon>Bacteria</taxon>
        <taxon>Bacillati</taxon>
        <taxon>Candidatus Melainabacteria</taxon>
        <taxon>Candidatus Obscuribacterales</taxon>
        <taxon>Candidatus Obscuribacteraceae</taxon>
        <taxon>Candidatus Obscuribacter</taxon>
    </lineage>
</organism>
<name>A0A8J7TP77_9BACT</name>
<protein>
    <submittedName>
        <fullName evidence="1">Uncharacterized protein</fullName>
    </submittedName>
</protein>
<dbReference type="AlphaFoldDB" id="A0A8J7TP77"/>
<evidence type="ECO:0000313" key="2">
    <source>
        <dbReference type="Proteomes" id="UP000664277"/>
    </source>
</evidence>
<dbReference type="InterPro" id="IPR053847">
    <property type="entry name" value="DUF6928"/>
</dbReference>
<evidence type="ECO:0000313" key="1">
    <source>
        <dbReference type="EMBL" id="MBN8662811.1"/>
    </source>
</evidence>
<gene>
    <name evidence="1" type="ORF">J0M35_20755</name>
</gene>
<reference evidence="1" key="1">
    <citation type="submission" date="2021-02" db="EMBL/GenBank/DDBJ databases">
        <title>Genome-Resolved Metagenomics of a Microbial Community Performing Photosynthetic Biological Nutrient Removal.</title>
        <authorList>
            <person name="Mcdaniel E.A."/>
        </authorList>
    </citation>
    <scope>NUCLEOTIDE SEQUENCE</scope>
    <source>
        <strain evidence="1">UWPOB_OBS1</strain>
    </source>
</reference>
<proteinExistence type="predicted"/>
<accession>A0A8J7TP77</accession>
<comment type="caution">
    <text evidence="1">The sequence shown here is derived from an EMBL/GenBank/DDBJ whole genome shotgun (WGS) entry which is preliminary data.</text>
</comment>
<dbReference type="EMBL" id="JAFLCK010000055">
    <property type="protein sequence ID" value="MBN8662811.1"/>
    <property type="molecule type" value="Genomic_DNA"/>
</dbReference>
<dbReference type="Proteomes" id="UP000664277">
    <property type="component" value="Unassembled WGS sequence"/>
</dbReference>